<name>A0A1A8YK66_PLAOA</name>
<proteinExistence type="predicted"/>
<protein>
    <submittedName>
        <fullName evidence="1">Uncharacterized protein</fullName>
    </submittedName>
</protein>
<dbReference type="AlphaFoldDB" id="A0A1A8YK66"/>
<evidence type="ECO:0000313" key="4">
    <source>
        <dbReference type="Proteomes" id="UP000078555"/>
    </source>
</evidence>
<dbReference type="EMBL" id="FLRD01000028">
    <property type="protein sequence ID" value="SBT31924.1"/>
    <property type="molecule type" value="Genomic_DNA"/>
</dbReference>
<dbReference type="Proteomes" id="UP000078555">
    <property type="component" value="Unassembled WGS sequence"/>
</dbReference>
<reference evidence="3 4" key="1">
    <citation type="submission" date="2016-05" db="EMBL/GenBank/DDBJ databases">
        <authorList>
            <person name="Naeem Raeece"/>
        </authorList>
    </citation>
    <scope>NUCLEOTIDE SEQUENCE [LARGE SCALE GENOMIC DNA]</scope>
</reference>
<evidence type="ECO:0000313" key="3">
    <source>
        <dbReference type="Proteomes" id="UP000078550"/>
    </source>
</evidence>
<evidence type="ECO:0000313" key="2">
    <source>
        <dbReference type="EMBL" id="SBT32431.1"/>
    </source>
</evidence>
<gene>
    <name evidence="1" type="ORF">POVWA1_009500</name>
    <name evidence="2" type="ORF">POVWA2_009510</name>
</gene>
<sequence length="79" mass="9295">MYLHSWDERMCKLREAEKGSYRKRWYDGKKINGANLTTSEEEFCTDVAKESIRGASSSRVEQSAQIYFLSVFFELEGNW</sequence>
<keyword evidence="4" id="KW-1185">Reference proteome</keyword>
<evidence type="ECO:0000313" key="1">
    <source>
        <dbReference type="EMBL" id="SBT31924.1"/>
    </source>
</evidence>
<dbReference type="EMBL" id="FLRE01000036">
    <property type="protein sequence ID" value="SBT32431.1"/>
    <property type="molecule type" value="Genomic_DNA"/>
</dbReference>
<accession>A0A1A8YK66</accession>
<dbReference type="Proteomes" id="UP000078550">
    <property type="component" value="Unassembled WGS sequence"/>
</dbReference>
<organism evidence="1 4">
    <name type="scientific">Plasmodium ovale wallikeri</name>
    <dbReference type="NCBI Taxonomy" id="864142"/>
    <lineage>
        <taxon>Eukaryota</taxon>
        <taxon>Sar</taxon>
        <taxon>Alveolata</taxon>
        <taxon>Apicomplexa</taxon>
        <taxon>Aconoidasida</taxon>
        <taxon>Haemosporida</taxon>
        <taxon>Plasmodiidae</taxon>
        <taxon>Plasmodium</taxon>
        <taxon>Plasmodium (Plasmodium)</taxon>
    </lineage>
</organism>
<reference evidence="1" key="2">
    <citation type="submission" date="2016-05" db="EMBL/GenBank/DDBJ databases">
        <authorList>
            <person name="Lavstsen T."/>
            <person name="Jespersen J.S."/>
        </authorList>
    </citation>
    <scope>NUCLEOTIDE SEQUENCE [LARGE SCALE GENOMIC DNA]</scope>
</reference>